<dbReference type="InterPro" id="IPR011006">
    <property type="entry name" value="CheY-like_superfamily"/>
</dbReference>
<dbReference type="Proteomes" id="UP000280417">
    <property type="component" value="Unassembled WGS sequence"/>
</dbReference>
<keyword evidence="1" id="KW-0808">Transferase</keyword>
<dbReference type="SMART" id="SM00471">
    <property type="entry name" value="HDc"/>
    <property type="match status" value="1"/>
</dbReference>
<organism evidence="4 5">
    <name type="scientific">Aerophobetes bacterium</name>
    <dbReference type="NCBI Taxonomy" id="2030807"/>
    <lineage>
        <taxon>Bacteria</taxon>
        <taxon>Candidatus Aerophobota</taxon>
    </lineage>
</organism>
<feature type="domain" description="HD-GYP" evidence="3">
    <location>
        <begin position="325"/>
        <end position="522"/>
    </location>
</feature>
<dbReference type="SUPFAM" id="SSF109604">
    <property type="entry name" value="HD-domain/PDEase-like"/>
    <property type="match status" value="1"/>
</dbReference>
<dbReference type="EMBL" id="QMQA01000338">
    <property type="protein sequence ID" value="RLE10041.1"/>
    <property type="molecule type" value="Genomic_DNA"/>
</dbReference>
<protein>
    <submittedName>
        <fullName evidence="4">Phosphohydrolase</fullName>
    </submittedName>
</protein>
<keyword evidence="2" id="KW-0418">Kinase</keyword>
<evidence type="ECO:0000256" key="2">
    <source>
        <dbReference type="ARBA" id="ARBA00022777"/>
    </source>
</evidence>
<dbReference type="AlphaFoldDB" id="A0A662D8U2"/>
<dbReference type="CDD" id="cd00077">
    <property type="entry name" value="HDc"/>
    <property type="match status" value="1"/>
</dbReference>
<accession>A0A662D8U2</accession>
<evidence type="ECO:0000259" key="3">
    <source>
        <dbReference type="PROSITE" id="PS51832"/>
    </source>
</evidence>
<dbReference type="SUPFAM" id="SSF55781">
    <property type="entry name" value="GAF domain-like"/>
    <property type="match status" value="1"/>
</dbReference>
<dbReference type="PANTHER" id="PTHR43155:SF2">
    <property type="entry name" value="CYCLIC DI-GMP PHOSPHODIESTERASE PA4108"/>
    <property type="match status" value="1"/>
</dbReference>
<dbReference type="GO" id="GO:0016787">
    <property type="term" value="F:hydrolase activity"/>
    <property type="evidence" value="ECO:0007669"/>
    <property type="project" value="UniProtKB-KW"/>
</dbReference>
<dbReference type="Gene3D" id="1.10.3210.10">
    <property type="entry name" value="Hypothetical protein af1432"/>
    <property type="match status" value="1"/>
</dbReference>
<keyword evidence="4" id="KW-0378">Hydrolase</keyword>
<comment type="caution">
    <text evidence="4">The sequence shown here is derived from an EMBL/GenBank/DDBJ whole genome shotgun (WGS) entry which is preliminary data.</text>
</comment>
<dbReference type="SMART" id="SM00065">
    <property type="entry name" value="GAF"/>
    <property type="match status" value="1"/>
</dbReference>
<dbReference type="InterPro" id="IPR029016">
    <property type="entry name" value="GAF-like_dom_sf"/>
</dbReference>
<dbReference type="InterPro" id="IPR003607">
    <property type="entry name" value="HD/PDEase_dom"/>
</dbReference>
<dbReference type="Gene3D" id="3.30.450.40">
    <property type="match status" value="1"/>
</dbReference>
<reference evidence="4 5" key="1">
    <citation type="submission" date="2018-06" db="EMBL/GenBank/DDBJ databases">
        <title>Extensive metabolic versatility and redundancy in microbially diverse, dynamic hydrothermal sediments.</title>
        <authorList>
            <person name="Dombrowski N."/>
            <person name="Teske A."/>
            <person name="Baker B.J."/>
        </authorList>
    </citation>
    <scope>NUCLEOTIDE SEQUENCE [LARGE SCALE GENOMIC DNA]</scope>
    <source>
        <strain evidence="4">B3_G15</strain>
    </source>
</reference>
<gene>
    <name evidence="4" type="ORF">DRJ04_09475</name>
</gene>
<dbReference type="Pfam" id="PF01590">
    <property type="entry name" value="GAF"/>
    <property type="match status" value="1"/>
</dbReference>
<evidence type="ECO:0000313" key="4">
    <source>
        <dbReference type="EMBL" id="RLE10041.1"/>
    </source>
</evidence>
<proteinExistence type="predicted"/>
<evidence type="ECO:0000313" key="5">
    <source>
        <dbReference type="Proteomes" id="UP000280417"/>
    </source>
</evidence>
<name>A0A662D8U2_UNCAE</name>
<dbReference type="GO" id="GO:0016301">
    <property type="term" value="F:kinase activity"/>
    <property type="evidence" value="ECO:0007669"/>
    <property type="project" value="UniProtKB-KW"/>
</dbReference>
<dbReference type="PANTHER" id="PTHR43155">
    <property type="entry name" value="CYCLIC DI-GMP PHOSPHODIESTERASE PA4108-RELATED"/>
    <property type="match status" value="1"/>
</dbReference>
<dbReference type="InterPro" id="IPR037522">
    <property type="entry name" value="HD_GYP_dom"/>
</dbReference>
<evidence type="ECO:0000256" key="1">
    <source>
        <dbReference type="ARBA" id="ARBA00022679"/>
    </source>
</evidence>
<dbReference type="SUPFAM" id="SSF52172">
    <property type="entry name" value="CheY-like"/>
    <property type="match status" value="1"/>
</dbReference>
<dbReference type="Gene3D" id="3.40.50.2300">
    <property type="match status" value="1"/>
</dbReference>
<dbReference type="InterPro" id="IPR003018">
    <property type="entry name" value="GAF"/>
</dbReference>
<dbReference type="Pfam" id="PF13487">
    <property type="entry name" value="HD_5"/>
    <property type="match status" value="1"/>
</dbReference>
<sequence>MKEKTVLLIKVTTIGKDKLLKLLRRNGIIGIKVVAIDSVDEVSELMKGMEINVIIYELSRGLWVHDLEFLKIITADIPKIVISRRADKKSLIELINTGSISYFLKIPFSEYDILQAVNTALEYNEIVLNKYNELTKEYFKSQIQKLNQIGIALSSEHDLEKLLNQIVSQARFLAHCDAGSIYIVEGDELHFMVAQNETLRRRHGEDYAEKLFKRFRIPISRNRISGYVASTGETLNLKDVYNIPSGVEYSFTDDFDRRNNYRTVSMIVAPMKDPDNNIIGVLQLINCLDEDGNVVPFDRSIEGLIQSLASQAAVAIRNARLLNKVKEATLDTIMRLSVAAEFRDDDTAEHLRRISHTSIIIARNFGLYRDEIELLRYAAPMHDIGKIGIPDSILLKPGKLTHEEWEEMKKHTIYGAKILGESDSEIVKASREVALTHHERWDGKGYPYGLKGEEIPLFGQIVSVADVFDALISKRVYKKAYPVDYALTIMRKGKGKMFNPEIIDSFLDGIDEILEMINKISPGIVDKEPVY</sequence>
<dbReference type="PROSITE" id="PS51832">
    <property type="entry name" value="HD_GYP"/>
    <property type="match status" value="1"/>
</dbReference>